<proteinExistence type="inferred from homology"/>
<gene>
    <name evidence="4" type="ORF">J7I43_19490</name>
</gene>
<dbReference type="EMBL" id="JAGHKP010000003">
    <property type="protein sequence ID" value="MBO9154419.1"/>
    <property type="molecule type" value="Genomic_DNA"/>
</dbReference>
<dbReference type="CDD" id="cd07817">
    <property type="entry name" value="SRPBCC_8"/>
    <property type="match status" value="1"/>
</dbReference>
<organism evidence="4 5">
    <name type="scientific">Chitinophaga chungangae</name>
    <dbReference type="NCBI Taxonomy" id="2821488"/>
    <lineage>
        <taxon>Bacteria</taxon>
        <taxon>Pseudomonadati</taxon>
        <taxon>Bacteroidota</taxon>
        <taxon>Chitinophagia</taxon>
        <taxon>Chitinophagales</taxon>
        <taxon>Chitinophagaceae</taxon>
        <taxon>Chitinophaga</taxon>
    </lineage>
</organism>
<feature type="domain" description="Coenzyme Q-binding protein COQ10 START" evidence="2">
    <location>
        <begin position="96"/>
        <end position="212"/>
    </location>
</feature>
<dbReference type="InterPro" id="IPR005031">
    <property type="entry name" value="COQ10_START"/>
</dbReference>
<dbReference type="InterPro" id="IPR021309">
    <property type="entry name" value="YgaP-like_TM"/>
</dbReference>
<dbReference type="Gene3D" id="3.30.530.20">
    <property type="match status" value="1"/>
</dbReference>
<protein>
    <submittedName>
        <fullName evidence="4">SRPBCC family protein</fullName>
    </submittedName>
</protein>
<accession>A0ABS3YJV3</accession>
<keyword evidence="5" id="KW-1185">Reference proteome</keyword>
<name>A0ABS3YJV3_9BACT</name>
<dbReference type="Pfam" id="PF11127">
    <property type="entry name" value="YgaP-like_TM"/>
    <property type="match status" value="1"/>
</dbReference>
<evidence type="ECO:0000313" key="4">
    <source>
        <dbReference type="EMBL" id="MBO9154419.1"/>
    </source>
</evidence>
<dbReference type="Proteomes" id="UP000679126">
    <property type="component" value="Unassembled WGS sequence"/>
</dbReference>
<evidence type="ECO:0000259" key="2">
    <source>
        <dbReference type="Pfam" id="PF03364"/>
    </source>
</evidence>
<reference evidence="5" key="1">
    <citation type="submission" date="2021-03" db="EMBL/GenBank/DDBJ databases">
        <title>Assistant Professor.</title>
        <authorList>
            <person name="Huq M.A."/>
        </authorList>
    </citation>
    <scope>NUCLEOTIDE SEQUENCE [LARGE SCALE GENOMIC DNA]</scope>
    <source>
        <strain evidence="5">MAH-28</strain>
    </source>
</reference>
<evidence type="ECO:0000259" key="3">
    <source>
        <dbReference type="Pfam" id="PF11127"/>
    </source>
</evidence>
<dbReference type="SUPFAM" id="SSF55961">
    <property type="entry name" value="Bet v1-like"/>
    <property type="match status" value="1"/>
</dbReference>
<evidence type="ECO:0000256" key="1">
    <source>
        <dbReference type="ARBA" id="ARBA00008918"/>
    </source>
</evidence>
<dbReference type="InterPro" id="IPR047137">
    <property type="entry name" value="ORF3"/>
</dbReference>
<dbReference type="RefSeq" id="WP_209147536.1">
    <property type="nucleotide sequence ID" value="NZ_JAGHKP010000003.1"/>
</dbReference>
<dbReference type="InterPro" id="IPR023393">
    <property type="entry name" value="START-like_dom_sf"/>
</dbReference>
<dbReference type="PANTHER" id="PTHR33824:SF7">
    <property type="entry name" value="POLYKETIDE CYCLASE_DEHYDRASE AND LIPID TRANSPORT SUPERFAMILY PROTEIN"/>
    <property type="match status" value="1"/>
</dbReference>
<dbReference type="Pfam" id="PF03364">
    <property type="entry name" value="Polyketide_cyc"/>
    <property type="match status" value="1"/>
</dbReference>
<comment type="caution">
    <text evidence="4">The sequence shown here is derived from an EMBL/GenBank/DDBJ whole genome shotgun (WGS) entry which is preliminary data.</text>
</comment>
<sequence>MQQEKGTPRAGGLYENSTVINVSKTGRIISSAAGASLVYIGLADIGKTPVKSLFRILAGGYLLYRGVSGNCPISAIIEDSRPKHARAVNIRTTFEVNRPRAEVYAYWRKLENLPAFMAHLHDVEVQDERYSHWTIRLAGNIKLEWDAEIVEDEPNEMLGWRSLEGAQLANAGKIRFKDAENGGTELLVTITYRPPAGFVGEGIARLFNPAFESLVRNDIRGFKQHLEEKNAGFGNNIAVG</sequence>
<feature type="domain" description="Inner membrane protein YgaP-like transmembrane" evidence="3">
    <location>
        <begin position="20"/>
        <end position="77"/>
    </location>
</feature>
<evidence type="ECO:0000313" key="5">
    <source>
        <dbReference type="Proteomes" id="UP000679126"/>
    </source>
</evidence>
<dbReference type="PANTHER" id="PTHR33824">
    <property type="entry name" value="POLYKETIDE CYCLASE/DEHYDRASE AND LIPID TRANSPORT SUPERFAMILY PROTEIN"/>
    <property type="match status" value="1"/>
</dbReference>
<comment type="similarity">
    <text evidence="1">Belongs to the ribosome association toxin RatA family.</text>
</comment>